<name>A0A4P9Y3J5_9FUNG</name>
<dbReference type="AlphaFoldDB" id="A0A4P9Y3J5"/>
<organism evidence="1 2">
    <name type="scientific">Piptocephalis cylindrospora</name>
    <dbReference type="NCBI Taxonomy" id="1907219"/>
    <lineage>
        <taxon>Eukaryota</taxon>
        <taxon>Fungi</taxon>
        <taxon>Fungi incertae sedis</taxon>
        <taxon>Zoopagomycota</taxon>
        <taxon>Zoopagomycotina</taxon>
        <taxon>Zoopagomycetes</taxon>
        <taxon>Zoopagales</taxon>
        <taxon>Piptocephalidaceae</taxon>
        <taxon>Piptocephalis</taxon>
    </lineage>
</organism>
<sequence length="171" mass="19135">MAVKVAEVEFLNSVRECERGEGGTRCLPWIRVGEARGQWKDVSEQRCGKNGKAVNEGEAGAGKRERHFQGRTKLEGGERDPTRLNFSYCGEIKSGSTDGTVGKDEGRGLWWKEKKGGEKSPPRVYRSAHHSHLAFGLMRQYILRGVAFAVVAVAREMKQSFRHPNYVQDAL</sequence>
<evidence type="ECO:0000313" key="1">
    <source>
        <dbReference type="EMBL" id="RKP13486.1"/>
    </source>
</evidence>
<dbReference type="Proteomes" id="UP000267251">
    <property type="component" value="Unassembled WGS sequence"/>
</dbReference>
<evidence type="ECO:0000313" key="2">
    <source>
        <dbReference type="Proteomes" id="UP000267251"/>
    </source>
</evidence>
<gene>
    <name evidence="1" type="ORF">BJ684DRAFT_16114</name>
</gene>
<protein>
    <submittedName>
        <fullName evidence="1">Uncharacterized protein</fullName>
    </submittedName>
</protein>
<keyword evidence="2" id="KW-1185">Reference proteome</keyword>
<reference evidence="2" key="1">
    <citation type="journal article" date="2018" name="Nat. Microbiol.">
        <title>Leveraging single-cell genomics to expand the fungal tree of life.</title>
        <authorList>
            <person name="Ahrendt S.R."/>
            <person name="Quandt C.A."/>
            <person name="Ciobanu D."/>
            <person name="Clum A."/>
            <person name="Salamov A."/>
            <person name="Andreopoulos B."/>
            <person name="Cheng J.F."/>
            <person name="Woyke T."/>
            <person name="Pelin A."/>
            <person name="Henrissat B."/>
            <person name="Reynolds N.K."/>
            <person name="Benny G.L."/>
            <person name="Smith M.E."/>
            <person name="James T.Y."/>
            <person name="Grigoriev I.V."/>
        </authorList>
    </citation>
    <scope>NUCLEOTIDE SEQUENCE [LARGE SCALE GENOMIC DNA]</scope>
</reference>
<proteinExistence type="predicted"/>
<accession>A0A4P9Y3J5</accession>
<dbReference type="EMBL" id="KZ988008">
    <property type="protein sequence ID" value="RKP13486.1"/>
    <property type="molecule type" value="Genomic_DNA"/>
</dbReference>